<evidence type="ECO:0000256" key="5">
    <source>
        <dbReference type="ARBA" id="ARBA00023136"/>
    </source>
</evidence>
<dbReference type="InterPro" id="IPR050579">
    <property type="entry name" value="PMP-22/EMP/MP20-like"/>
</dbReference>
<dbReference type="PANTHER" id="PTHR10671">
    <property type="entry name" value="EPITHELIAL MEMBRANE PROTEIN-RELATED"/>
    <property type="match status" value="1"/>
</dbReference>
<comment type="caution">
    <text evidence="7">The sequence shown here is derived from an EMBL/GenBank/DDBJ whole genome shotgun (WGS) entry which is preliminary data.</text>
</comment>
<dbReference type="Gene3D" id="1.20.140.150">
    <property type="match status" value="1"/>
</dbReference>
<evidence type="ECO:0000313" key="7">
    <source>
        <dbReference type="EMBL" id="KAK2101317.1"/>
    </source>
</evidence>
<keyword evidence="4 6" id="KW-1133">Transmembrane helix</keyword>
<protein>
    <submittedName>
        <fullName evidence="7">Germ cell-specific protein 1 protein</fullName>
    </submittedName>
</protein>
<comment type="similarity">
    <text evidence="2">Belongs to the GSG1 family.</text>
</comment>
<keyword evidence="5 6" id="KW-0472">Membrane</keyword>
<proteinExistence type="inferred from homology"/>
<feature type="transmembrane region" description="Helical" evidence="6">
    <location>
        <begin position="274"/>
        <end position="297"/>
    </location>
</feature>
<evidence type="ECO:0000256" key="4">
    <source>
        <dbReference type="ARBA" id="ARBA00022989"/>
    </source>
</evidence>
<dbReference type="Pfam" id="PF07803">
    <property type="entry name" value="GSG-1"/>
    <property type="match status" value="1"/>
</dbReference>
<dbReference type="EMBL" id="JASSZA010000009">
    <property type="protein sequence ID" value="KAK2101317.1"/>
    <property type="molecule type" value="Genomic_DNA"/>
</dbReference>
<name>A0ABQ9UYK2_SAGOE</name>
<keyword evidence="3 6" id="KW-0812">Transmembrane</keyword>
<accession>A0ABQ9UYK2</accession>
<evidence type="ECO:0000256" key="3">
    <source>
        <dbReference type="ARBA" id="ARBA00022692"/>
    </source>
</evidence>
<organism evidence="7 8">
    <name type="scientific">Saguinus oedipus</name>
    <name type="common">Cotton-top tamarin</name>
    <name type="synonym">Oedipomidas oedipus</name>
    <dbReference type="NCBI Taxonomy" id="9490"/>
    <lineage>
        <taxon>Eukaryota</taxon>
        <taxon>Metazoa</taxon>
        <taxon>Chordata</taxon>
        <taxon>Craniata</taxon>
        <taxon>Vertebrata</taxon>
        <taxon>Euteleostomi</taxon>
        <taxon>Mammalia</taxon>
        <taxon>Eutheria</taxon>
        <taxon>Euarchontoglires</taxon>
        <taxon>Primates</taxon>
        <taxon>Haplorrhini</taxon>
        <taxon>Platyrrhini</taxon>
        <taxon>Cebidae</taxon>
        <taxon>Callitrichinae</taxon>
        <taxon>Saguinus</taxon>
    </lineage>
</organism>
<sequence length="390" mass="43595">MELAKAFSSQRTRLSAILSMLSLSFSTISLFSNYWFVGTQKVPKPLCEKDLAAKCFDMPVSLDGDVANTSTQEVVQYNWETGDDRFSFRSFRSGMWLSCEETVEEPGERCRSFIELTPPTERGEKGLLEFATLQGPCHPTVRFGGKRLMEKASLPYPPLGLGGKYVSDKESTVVTVDAGLSGSKLHCDLLLFSSEPHRITYIGLQFISFLLLLTDLLLTGNPACGLKLSAFAAVSSVLSGLLGMVAHMMYSQVFQATANLGPEDWRPHVWNYGWAFYMAWLSFTCCMASAVTTFNMYTRMVLEFKCKHSKSFKENPNCLPHHHQCFPRRLSCAAPTVGPLTGYHQYHNQPIHSVSEGVDFYSELRNKGFPRGASQELKEAVRSSVEEEQC</sequence>
<dbReference type="Proteomes" id="UP001266305">
    <property type="component" value="Unassembled WGS sequence"/>
</dbReference>
<evidence type="ECO:0000313" key="8">
    <source>
        <dbReference type="Proteomes" id="UP001266305"/>
    </source>
</evidence>
<feature type="transmembrane region" description="Helical" evidence="6">
    <location>
        <begin position="230"/>
        <end position="254"/>
    </location>
</feature>
<comment type="subcellular location">
    <subcellularLocation>
        <location evidence="1">Membrane</location>
        <topology evidence="1">Multi-pass membrane protein</topology>
    </subcellularLocation>
</comment>
<dbReference type="PANTHER" id="PTHR10671:SF43">
    <property type="entry name" value="GERM CELL-SPECIFIC GENE 1 PROTEIN"/>
    <property type="match status" value="1"/>
</dbReference>
<evidence type="ECO:0000256" key="6">
    <source>
        <dbReference type="SAM" id="Phobius"/>
    </source>
</evidence>
<evidence type="ECO:0000256" key="1">
    <source>
        <dbReference type="ARBA" id="ARBA00004141"/>
    </source>
</evidence>
<keyword evidence="8" id="KW-1185">Reference proteome</keyword>
<feature type="transmembrane region" description="Helical" evidence="6">
    <location>
        <begin position="12"/>
        <end position="36"/>
    </location>
</feature>
<gene>
    <name evidence="7" type="primary">GSG1</name>
    <name evidence="7" type="ORF">P7K49_018983</name>
</gene>
<reference evidence="7 8" key="1">
    <citation type="submission" date="2023-05" db="EMBL/GenBank/DDBJ databases">
        <title>B98-5 Cell Line De Novo Hybrid Assembly: An Optical Mapping Approach.</title>
        <authorList>
            <person name="Kananen K."/>
            <person name="Auerbach J.A."/>
            <person name="Kautto E."/>
            <person name="Blachly J.S."/>
        </authorList>
    </citation>
    <scope>NUCLEOTIDE SEQUENCE [LARGE SCALE GENOMIC DNA]</scope>
    <source>
        <strain evidence="7">B95-8</strain>
        <tissue evidence="7">Cell line</tissue>
    </source>
</reference>
<dbReference type="InterPro" id="IPR012478">
    <property type="entry name" value="GSG-1"/>
</dbReference>
<feature type="transmembrane region" description="Helical" evidence="6">
    <location>
        <begin position="199"/>
        <end position="218"/>
    </location>
</feature>
<evidence type="ECO:0000256" key="2">
    <source>
        <dbReference type="ARBA" id="ARBA00007425"/>
    </source>
</evidence>